<keyword evidence="13" id="KW-1185">Reference proteome</keyword>
<keyword evidence="7" id="KW-0804">Transcription</keyword>
<dbReference type="InterPro" id="IPR013088">
    <property type="entry name" value="Znf_NHR/GATA"/>
</dbReference>
<evidence type="ECO:0000256" key="9">
    <source>
        <dbReference type="ARBA" id="ARBA00023242"/>
    </source>
</evidence>
<feature type="region of interest" description="Disordered" evidence="10">
    <location>
        <begin position="1771"/>
        <end position="1796"/>
    </location>
</feature>
<sequence>MENRNASSSENESSCDEELQKILIDATKWTSGVHSSAIEPLEDSMEGVYNKWSSKIHTNVLYPLEDTRTGESPNWRNCLPTGITKPLGNVTSDSPMDYDICTNSLETSETPSKDHLSCDSTTWQSNLQTQKSDPSKSTRSCECDSSEEELPQDSDHASEQLNSGFSQCPPSPHSSPSLFHFHLILPSVVGKWAVGHKGIGDRSRSQGSRHLVTSPDRHLGSVYLQAKCETMMTSGAKCPWKQWKKRTFLKLEINSVSSIQPWRLCALPNYSKTCIIDIMKWVRQDVNVSHELWIARNKLIDKIKEFEQTGTRRNIDPYSFFTRSKKQVCCPTLDTNVESPLLEEGRFSNIHSSCHLRESMIGETLDDISNPLGNGSFSSSDLETTKLSLNSPQKLEIVDHGAGRRKSDTRMPRLEASANHPLDSTITVQSMEEGEDPRSSKLLLECYEPTTAEGHCSDKTYGAICRREGELGSRGSNEATCVRHDVSRVATELLRAVKISTVFVWTNISDVTTDVSKKSQLTTLFRYVNSEGAVEECFLGFIDVSCDRSARALSEHVFRILSDFKCFDKLVAQTYGGAAVMAERLSCLKEIYGRHFDFPRLRSELTVIYETNQFAVKSFAELHRFLKSADLDEVFTHTYLQGEGRLKLSRWLICLPHLSHKYDMQQRLYHIRALMSSSTDAVPDAVDHRDAAGTEADGSVGDANRVATSIAELLQVTHPKKSTDADSTIPEEVDATALVDVDAANDVVIAAEEVGVLKPLMGNIHSTLTGMKVSCIDESSSSTSSNSSSTDNESNKSIHYTQKKDTLNYLKLGSINSLTENILTKSKKKQQCFFNKTHKKAPSEQLELLHPSTSTCASHFPVHFHKSNAGAVPLNKNSNVLLSNISPTKFSITSSATRQSMLALHSPEITTNTNISDMSQEQENGASSYYGKPAYSSSEEDMRGLSIKAAECREGEIQVKNGGGICASVSIPHSKLTDSDKSVRISLKRKLDVLQSSQTVESISTKEFEHAPDGEKDKSFTSQDNDNAHCEKNEMTLSVQVTCGSRLVGDIRQNFRKNAITLIAKIILIIVFVTFLFFSCKFVFNESWGDVGGSSDIVTCRFLVGEVKLSLHNLDGLSKLSSQIELPRRGTATQFRTICVMQTFSVHVDGLYGKKHNHPRSIGTFNNSTMKALVWIPFPSQSVKNHRMEEMLNLNGVRGGVTFSGQWWWCSEGVSKYWQMIDGIVSSAIEMLSERQIKICGGDEEGIGVSTNHSNFVLDGVGYDVLTNETTVAGVSLLLVFVRGGCVLHHLCFELQASCMFRGYGLIACSVNQLVLPKDNIHCVVCGGYASITYYGARCCDKCRTFFRRIVLEDQKPYFDIVARYNLAVWDRALSCLKIGLKAAPGSGPHMFAEFPAYIAAPLCSFNNPYRDARILGNGIPKHDAFRCGAAVLPVHGRWSHVLGDVLVVLIEVEREAAMAEPATASRRDMILVNTDISPDFWYAGDPSLLTERVYPLFPLRPTPTHSIDNTVQEASNVLKFPACLSDADAAASYNLIQLSNGLSYALSGHAARLLKLALLRTLPYLVSCSWERDWGRYGKESAGVFVMDTSQHSAGVISGKPRKAKIRMAVLVIEPASYRMRVQFSRGSPVAPPIHSGTAPHSPQPPSLALKASLLRAVKKSSFIKRGIPLIFAGCRISAWVVGALELFMLCHSGPSAAILEACKELTGPVGDVGAGAKEAGNTGNCVLGTSAEKSDGSIEDFPSQLKKSMALVKQETSLSMNKSMAGTAQTGKFHQTTQNLRKTHPSDKCTRKDATSTRKPKFSLFCLHMHGSSSPALFGMRTAYRRTKRTDYGGAREIFRTWNFRTFSKQASIDDHSPSFNLVALYRKDFTSVKENWSILQPVHYRDHAILRSKCALTMPNGAGLACTSAESNAKSVVPWPPCQMDVTRVEQRSYIKMAFRAVGNNALPYRIVARWPPCQMDVTRVEQRSYIKMAFRAVGNNDLPYRIVARWPPCQMDVTRVEQRSYIKMAFRAVGNNDLPYRIVARWPPCQMDVTRVEQRSYIKMAFRGWENCQRMSQGTEQSDARQGLSFVLRNDVGRTFFVVWRYVCDNTSYELSQLRKLSVSLCLGKGWILDGLRLKTQISDSPSEQCSGMSDYCREIVHDDEKPNCMRMGSMQVGENLECKPGPNHPQGCKHCFYYRCLNVGLDPVKVVEEASDRRIARLKRTNQMFGDITPILMMDGLHHAYITTFKMTVTVDVTVGLVHFEARLMPLPSRYASSSARPECGLGREGVTVKAILHDTRFRKSLFKVRHSGRYTGYSGTRHGISRLVRPDFVPGLVIGHVLFFVAGSTPAIVPGQSRCIFRAKRRKAVSTNKDQIPLTSDESRDVVLDFPDRSGNISPRATEVSRSAGEIILEAEERACESSIPMTLRIIGLTIAENNEATGIPPADIVPLPKSEKKKRKEIRGVLRTGFIFTTNHTLRIHRGCQMLVRELLSCNMNLPWRLTAHIAADIPARAPGLVQEPITAAGIM</sequence>
<dbReference type="Gene3D" id="3.30.50.10">
    <property type="entry name" value="Erythroid Transcription Factor GATA-1, subunit A"/>
    <property type="match status" value="1"/>
</dbReference>
<feature type="region of interest" description="Disordered" evidence="10">
    <location>
        <begin position="107"/>
        <end position="171"/>
    </location>
</feature>
<reference evidence="12 13" key="1">
    <citation type="submission" date="2023-02" db="EMBL/GenBank/DDBJ databases">
        <title>LHISI_Scaffold_Assembly.</title>
        <authorList>
            <person name="Stuart O.P."/>
            <person name="Cleave R."/>
            <person name="Magrath M.J.L."/>
            <person name="Mikheyev A.S."/>
        </authorList>
    </citation>
    <scope>NUCLEOTIDE SEQUENCE [LARGE SCALE GENOMIC DNA]</scope>
    <source>
        <strain evidence="12">Daus_M_001</strain>
        <tissue evidence="12">Leg muscle</tissue>
    </source>
</reference>
<dbReference type="PROSITE" id="PS51030">
    <property type="entry name" value="NUCLEAR_REC_DBD_2"/>
    <property type="match status" value="1"/>
</dbReference>
<feature type="region of interest" description="Disordered" evidence="10">
    <location>
        <begin position="1003"/>
        <end position="1027"/>
    </location>
</feature>
<comment type="caution">
    <text evidence="12">The sequence shown here is derived from an EMBL/GenBank/DDBJ whole genome shotgun (WGS) entry which is preliminary data.</text>
</comment>
<evidence type="ECO:0000256" key="3">
    <source>
        <dbReference type="ARBA" id="ARBA00022771"/>
    </source>
</evidence>
<dbReference type="SMART" id="SM00399">
    <property type="entry name" value="ZnF_C4"/>
    <property type="match status" value="1"/>
</dbReference>
<evidence type="ECO:0000256" key="8">
    <source>
        <dbReference type="ARBA" id="ARBA00023170"/>
    </source>
</evidence>
<evidence type="ECO:0000256" key="2">
    <source>
        <dbReference type="ARBA" id="ARBA00022723"/>
    </source>
</evidence>
<keyword evidence="8" id="KW-0675">Receptor</keyword>
<dbReference type="SUPFAM" id="SSF57716">
    <property type="entry name" value="Glucocorticoid receptor-like (DNA-binding domain)"/>
    <property type="match status" value="1"/>
</dbReference>
<organism evidence="12 13">
    <name type="scientific">Dryococelus australis</name>
    <dbReference type="NCBI Taxonomy" id="614101"/>
    <lineage>
        <taxon>Eukaryota</taxon>
        <taxon>Metazoa</taxon>
        <taxon>Ecdysozoa</taxon>
        <taxon>Arthropoda</taxon>
        <taxon>Hexapoda</taxon>
        <taxon>Insecta</taxon>
        <taxon>Pterygota</taxon>
        <taxon>Neoptera</taxon>
        <taxon>Polyneoptera</taxon>
        <taxon>Phasmatodea</taxon>
        <taxon>Verophasmatodea</taxon>
        <taxon>Anareolatae</taxon>
        <taxon>Phasmatidae</taxon>
        <taxon>Eurycanthinae</taxon>
        <taxon>Dryococelus</taxon>
    </lineage>
</organism>
<feature type="compositionally biased region" description="Polar residues" evidence="10">
    <location>
        <begin position="159"/>
        <end position="168"/>
    </location>
</feature>
<evidence type="ECO:0000256" key="1">
    <source>
        <dbReference type="ARBA" id="ARBA00004123"/>
    </source>
</evidence>
<feature type="compositionally biased region" description="Polar residues" evidence="10">
    <location>
        <begin position="1771"/>
        <end position="1782"/>
    </location>
</feature>
<evidence type="ECO:0000313" key="13">
    <source>
        <dbReference type="Proteomes" id="UP001159363"/>
    </source>
</evidence>
<feature type="compositionally biased region" description="Basic and acidic residues" evidence="10">
    <location>
        <begin position="1786"/>
        <end position="1796"/>
    </location>
</feature>
<proteinExistence type="predicted"/>
<gene>
    <name evidence="12" type="ORF">PR048_013839</name>
</gene>
<feature type="compositionally biased region" description="Basic and acidic residues" evidence="10">
    <location>
        <begin position="1004"/>
        <end position="1019"/>
    </location>
</feature>
<protein>
    <recommendedName>
        <fullName evidence="11">Nuclear receptor domain-containing protein</fullName>
    </recommendedName>
</protein>
<keyword evidence="6" id="KW-0238">DNA-binding</keyword>
<feature type="domain" description="Nuclear receptor" evidence="11">
    <location>
        <begin position="1320"/>
        <end position="1358"/>
    </location>
</feature>
<keyword evidence="9" id="KW-0539">Nucleus</keyword>
<dbReference type="Pfam" id="PF00105">
    <property type="entry name" value="zf-C4"/>
    <property type="match status" value="1"/>
</dbReference>
<accession>A0ABQ9HTB9</accession>
<dbReference type="EMBL" id="JARBHB010000004">
    <property type="protein sequence ID" value="KAJ8887622.1"/>
    <property type="molecule type" value="Genomic_DNA"/>
</dbReference>
<comment type="subcellular location">
    <subcellularLocation>
        <location evidence="1">Nucleus</location>
    </subcellularLocation>
</comment>
<evidence type="ECO:0000256" key="6">
    <source>
        <dbReference type="ARBA" id="ARBA00023125"/>
    </source>
</evidence>
<feature type="compositionally biased region" description="Polar residues" evidence="10">
    <location>
        <begin position="118"/>
        <end position="132"/>
    </location>
</feature>
<dbReference type="InterPro" id="IPR001628">
    <property type="entry name" value="Znf_hrmn_rcpt"/>
</dbReference>
<dbReference type="Proteomes" id="UP001159363">
    <property type="component" value="Chromosome X"/>
</dbReference>
<evidence type="ECO:0000256" key="5">
    <source>
        <dbReference type="ARBA" id="ARBA00023015"/>
    </source>
</evidence>
<feature type="compositionally biased region" description="Basic and acidic residues" evidence="10">
    <location>
        <begin position="133"/>
        <end position="142"/>
    </location>
</feature>
<evidence type="ECO:0000259" key="11">
    <source>
        <dbReference type="PROSITE" id="PS51030"/>
    </source>
</evidence>
<keyword evidence="2" id="KW-0479">Metal-binding</keyword>
<feature type="compositionally biased region" description="Low complexity" evidence="10">
    <location>
        <begin position="777"/>
        <end position="792"/>
    </location>
</feature>
<keyword evidence="3" id="KW-0863">Zinc-finger</keyword>
<name>A0ABQ9HTB9_9NEOP</name>
<keyword evidence="4" id="KW-0862">Zinc</keyword>
<evidence type="ECO:0000256" key="10">
    <source>
        <dbReference type="SAM" id="MobiDB-lite"/>
    </source>
</evidence>
<feature type="region of interest" description="Disordered" evidence="10">
    <location>
        <begin position="777"/>
        <end position="799"/>
    </location>
</feature>
<evidence type="ECO:0000256" key="4">
    <source>
        <dbReference type="ARBA" id="ARBA00022833"/>
    </source>
</evidence>
<evidence type="ECO:0000313" key="12">
    <source>
        <dbReference type="EMBL" id="KAJ8887622.1"/>
    </source>
</evidence>
<evidence type="ECO:0000256" key="7">
    <source>
        <dbReference type="ARBA" id="ARBA00023163"/>
    </source>
</evidence>
<keyword evidence="5" id="KW-0805">Transcription regulation</keyword>